<feature type="domain" description="AMP-binding enzyme C-terminal" evidence="2">
    <location>
        <begin position="449"/>
        <end position="522"/>
    </location>
</feature>
<dbReference type="Pfam" id="PF13193">
    <property type="entry name" value="AMP-binding_C"/>
    <property type="match status" value="1"/>
</dbReference>
<name>A0A158D9F7_9BURK</name>
<dbReference type="InterPro" id="IPR045851">
    <property type="entry name" value="AMP-bd_C_sf"/>
</dbReference>
<dbReference type="PANTHER" id="PTHR43767:SF1">
    <property type="entry name" value="NONRIBOSOMAL PEPTIDE SYNTHASE PES1 (EUROFUNG)-RELATED"/>
    <property type="match status" value="1"/>
</dbReference>
<dbReference type="AlphaFoldDB" id="A0A158D9F7"/>
<sequence length="571" mass="64266">MGQWNDKFERAGRRWSEWTMHEYAQTDRVIGHIIEDKARRHPHHEVFRFRERTVSFEELNASSNRAANGFRALGIGPGDKVALMLSNRVEFLFAWFGLNRIGAVCVPINIALKGEGLAYQIDHADCVALVVEPAYADALGAIADRLPKLHHTIVVDARAQPRFAAWPGRETLHFDELMSHAETAPGVSVDFRQLSTISYTSGTTGRSKGVLISHHYWYEIWAQAVKYARYTDEDVLYTGLPFFHTSAHGTTGPALLADAQAVFVERFSASRMLDDCRRWNCTSAKFIGGMLSILMKQTASPLDADNPLRLMVGAAAPPHLWHAFEARFNTRLLELYGMTECSSCLVNPYDERRAGACGKAITGYDVRVVDDLDNEVAQGQAGELVVRPQRPFLGTSGYYKDAEATLDLFRNLWMHTGDLARQDEDGYFHFVDRKKQALRRRGENISSFEVEAVIGAHPAVLESCVVGVPSELGEDDVKAVVVLRRGEQLSECELIRWCEPRLAYFAIPRYVAFRDSLPKTPSERVEKYRLRAEGVTADCWDRERAGVVIDRNSVSRSSKTVLDLQRPLRES</sequence>
<proteinExistence type="predicted"/>
<dbReference type="Gene3D" id="3.40.50.12780">
    <property type="entry name" value="N-terminal domain of ligase-like"/>
    <property type="match status" value="1"/>
</dbReference>
<dbReference type="CDD" id="cd05934">
    <property type="entry name" value="FACL_DitJ_like"/>
    <property type="match status" value="1"/>
</dbReference>
<dbReference type="InterPro" id="IPR020845">
    <property type="entry name" value="AMP-binding_CS"/>
</dbReference>
<dbReference type="PANTHER" id="PTHR43767">
    <property type="entry name" value="LONG-CHAIN-FATTY-ACID--COA LIGASE"/>
    <property type="match status" value="1"/>
</dbReference>
<evidence type="ECO:0000313" key="3">
    <source>
        <dbReference type="EMBL" id="SAK91198.1"/>
    </source>
</evidence>
<dbReference type="Gene3D" id="3.30.300.30">
    <property type="match status" value="1"/>
</dbReference>
<dbReference type="STRING" id="1777141.AWB80_06536"/>
<comment type="caution">
    <text evidence="3">The sequence shown here is derived from an EMBL/GenBank/DDBJ whole genome shotgun (WGS) entry which is preliminary data.</text>
</comment>
<dbReference type="PROSITE" id="PS00455">
    <property type="entry name" value="AMP_BINDING"/>
    <property type="match status" value="1"/>
</dbReference>
<keyword evidence="4" id="KW-1185">Reference proteome</keyword>
<evidence type="ECO:0000313" key="4">
    <source>
        <dbReference type="Proteomes" id="UP000054911"/>
    </source>
</evidence>
<dbReference type="GO" id="GO:0016878">
    <property type="term" value="F:acid-thiol ligase activity"/>
    <property type="evidence" value="ECO:0007669"/>
    <property type="project" value="UniProtKB-ARBA"/>
</dbReference>
<reference evidence="3" key="1">
    <citation type="submission" date="2016-01" db="EMBL/GenBank/DDBJ databases">
        <authorList>
            <person name="Peeters C."/>
        </authorList>
    </citation>
    <scope>NUCLEOTIDE SEQUENCE [LARGE SCALE GENOMIC DNA]</scope>
    <source>
        <strain evidence="3">LMG 29323</strain>
    </source>
</reference>
<dbReference type="InterPro" id="IPR000873">
    <property type="entry name" value="AMP-dep_synth/lig_dom"/>
</dbReference>
<accession>A0A158D9F7</accession>
<evidence type="ECO:0000259" key="1">
    <source>
        <dbReference type="Pfam" id="PF00501"/>
    </source>
</evidence>
<gene>
    <name evidence="3" type="ORF">AWB80_06536</name>
</gene>
<dbReference type="InterPro" id="IPR025110">
    <property type="entry name" value="AMP-bd_C"/>
</dbReference>
<protein>
    <submittedName>
        <fullName evidence="3">AMP-binding enzyme</fullName>
    </submittedName>
</protein>
<feature type="domain" description="AMP-dependent synthetase/ligase" evidence="1">
    <location>
        <begin position="35"/>
        <end position="389"/>
    </location>
</feature>
<dbReference type="SUPFAM" id="SSF56801">
    <property type="entry name" value="Acetyl-CoA synthetase-like"/>
    <property type="match status" value="1"/>
</dbReference>
<dbReference type="InterPro" id="IPR050237">
    <property type="entry name" value="ATP-dep_AMP-bd_enzyme"/>
</dbReference>
<evidence type="ECO:0000259" key="2">
    <source>
        <dbReference type="Pfam" id="PF13193"/>
    </source>
</evidence>
<dbReference type="Pfam" id="PF00501">
    <property type="entry name" value="AMP-binding"/>
    <property type="match status" value="1"/>
</dbReference>
<dbReference type="Proteomes" id="UP000054911">
    <property type="component" value="Unassembled WGS sequence"/>
</dbReference>
<dbReference type="EMBL" id="FCOE02000034">
    <property type="protein sequence ID" value="SAK91198.1"/>
    <property type="molecule type" value="Genomic_DNA"/>
</dbReference>
<organism evidence="3 4">
    <name type="scientific">Caballeronia pedi</name>
    <dbReference type="NCBI Taxonomy" id="1777141"/>
    <lineage>
        <taxon>Bacteria</taxon>
        <taxon>Pseudomonadati</taxon>
        <taxon>Pseudomonadota</taxon>
        <taxon>Betaproteobacteria</taxon>
        <taxon>Burkholderiales</taxon>
        <taxon>Burkholderiaceae</taxon>
        <taxon>Caballeronia</taxon>
    </lineage>
</organism>
<dbReference type="InterPro" id="IPR042099">
    <property type="entry name" value="ANL_N_sf"/>
</dbReference>
<dbReference type="OrthoDB" id="9766486at2"/>